<keyword evidence="1" id="KW-0812">Transmembrane</keyword>
<organism evidence="2 3">
    <name type="scientific">Oedothorax gibbosus</name>
    <dbReference type="NCBI Taxonomy" id="931172"/>
    <lineage>
        <taxon>Eukaryota</taxon>
        <taxon>Metazoa</taxon>
        <taxon>Ecdysozoa</taxon>
        <taxon>Arthropoda</taxon>
        <taxon>Chelicerata</taxon>
        <taxon>Arachnida</taxon>
        <taxon>Araneae</taxon>
        <taxon>Araneomorphae</taxon>
        <taxon>Entelegynae</taxon>
        <taxon>Araneoidea</taxon>
        <taxon>Linyphiidae</taxon>
        <taxon>Erigoninae</taxon>
        <taxon>Oedothorax</taxon>
    </lineage>
</organism>
<feature type="transmembrane region" description="Helical" evidence="1">
    <location>
        <begin position="29"/>
        <end position="46"/>
    </location>
</feature>
<evidence type="ECO:0000313" key="3">
    <source>
        <dbReference type="Proteomes" id="UP000827092"/>
    </source>
</evidence>
<dbReference type="EMBL" id="JAFNEN010000157">
    <property type="protein sequence ID" value="KAG8191586.1"/>
    <property type="molecule type" value="Genomic_DNA"/>
</dbReference>
<dbReference type="AlphaFoldDB" id="A0AAV6V5L1"/>
<keyword evidence="1" id="KW-1133">Transmembrane helix</keyword>
<comment type="caution">
    <text evidence="2">The sequence shown here is derived from an EMBL/GenBank/DDBJ whole genome shotgun (WGS) entry which is preliminary data.</text>
</comment>
<reference evidence="2 3" key="1">
    <citation type="journal article" date="2022" name="Nat. Ecol. Evol.">
        <title>A masculinizing supergene underlies an exaggerated male reproductive morph in a spider.</title>
        <authorList>
            <person name="Hendrickx F."/>
            <person name="De Corte Z."/>
            <person name="Sonet G."/>
            <person name="Van Belleghem S.M."/>
            <person name="Kostlbacher S."/>
            <person name="Vangestel C."/>
        </authorList>
    </citation>
    <scope>NUCLEOTIDE SEQUENCE [LARGE SCALE GENOMIC DNA]</scope>
    <source>
        <strain evidence="2">W744_W776</strain>
    </source>
</reference>
<sequence length="153" mass="17685">MKKFCCARAKRKTATSKKVAEEVITNLQYYIYSYLTVIFATMSKFFNKLFCNVRKFNFKYCIGGAKVTKCAFLKFNKWVSQACLPIYQASQPWEVVIPCPFKSITQVVKNGMSLDSLEIKLELFVVEHIHRDGCLPGWQAVSRGLTLQRLYEI</sequence>
<gene>
    <name evidence="2" type="ORF">JTE90_021188</name>
</gene>
<keyword evidence="1" id="KW-0472">Membrane</keyword>
<evidence type="ECO:0000256" key="1">
    <source>
        <dbReference type="SAM" id="Phobius"/>
    </source>
</evidence>
<protein>
    <submittedName>
        <fullName evidence="2">Uncharacterized protein</fullName>
    </submittedName>
</protein>
<accession>A0AAV6V5L1</accession>
<keyword evidence="3" id="KW-1185">Reference proteome</keyword>
<dbReference type="Proteomes" id="UP000827092">
    <property type="component" value="Unassembled WGS sequence"/>
</dbReference>
<proteinExistence type="predicted"/>
<evidence type="ECO:0000313" key="2">
    <source>
        <dbReference type="EMBL" id="KAG8191586.1"/>
    </source>
</evidence>
<name>A0AAV6V5L1_9ARAC</name>